<dbReference type="EC" id="3.4.23.36" evidence="9"/>
<keyword evidence="7 9" id="KW-1133">Transmembrane helix</keyword>
<comment type="subcellular location">
    <subcellularLocation>
        <location evidence="9">Cell membrane</location>
        <topology evidence="9">Multi-pass membrane protein</topology>
    </subcellularLocation>
</comment>
<gene>
    <name evidence="9" type="primary">lspA</name>
    <name evidence="12" type="ORF">C8U37_10889</name>
</gene>
<comment type="similarity">
    <text evidence="1 9 11">Belongs to the peptidase A8 family.</text>
</comment>
<evidence type="ECO:0000256" key="10">
    <source>
        <dbReference type="RuleBase" id="RU000594"/>
    </source>
</evidence>
<comment type="caution">
    <text evidence="9">Lacks conserved residue(s) required for the propagation of feature annotation.</text>
</comment>
<dbReference type="UniPathway" id="UPA00665"/>
<feature type="active site" evidence="9">
    <location>
        <position position="112"/>
    </location>
</feature>
<evidence type="ECO:0000313" key="13">
    <source>
        <dbReference type="Proteomes" id="UP000244161"/>
    </source>
</evidence>
<keyword evidence="3 9" id="KW-0645">Protease</keyword>
<keyword evidence="5 9" id="KW-0064">Aspartyl protease</keyword>
<evidence type="ECO:0000256" key="11">
    <source>
        <dbReference type="RuleBase" id="RU004181"/>
    </source>
</evidence>
<dbReference type="AlphaFoldDB" id="A0A2T5IL18"/>
<dbReference type="GO" id="GO:0004190">
    <property type="term" value="F:aspartic-type endopeptidase activity"/>
    <property type="evidence" value="ECO:0007669"/>
    <property type="project" value="UniProtKB-UniRule"/>
</dbReference>
<dbReference type="PANTHER" id="PTHR33695">
    <property type="entry name" value="LIPOPROTEIN SIGNAL PEPTIDASE"/>
    <property type="match status" value="1"/>
</dbReference>
<dbReference type="GO" id="GO:0005886">
    <property type="term" value="C:plasma membrane"/>
    <property type="evidence" value="ECO:0007669"/>
    <property type="project" value="UniProtKB-SubCell"/>
</dbReference>
<evidence type="ECO:0000256" key="8">
    <source>
        <dbReference type="ARBA" id="ARBA00023136"/>
    </source>
</evidence>
<dbReference type="Pfam" id="PF01252">
    <property type="entry name" value="Peptidase_A8"/>
    <property type="match status" value="1"/>
</dbReference>
<evidence type="ECO:0000256" key="2">
    <source>
        <dbReference type="ARBA" id="ARBA00022475"/>
    </source>
</evidence>
<feature type="transmembrane region" description="Helical" evidence="9">
    <location>
        <begin position="49"/>
        <end position="73"/>
    </location>
</feature>
<evidence type="ECO:0000256" key="7">
    <source>
        <dbReference type="ARBA" id="ARBA00022989"/>
    </source>
</evidence>
<feature type="transmembrane region" description="Helical" evidence="9">
    <location>
        <begin position="122"/>
        <end position="144"/>
    </location>
</feature>
<keyword evidence="6 9" id="KW-0378">Hydrolase</keyword>
<dbReference type="PRINTS" id="PR00781">
    <property type="entry name" value="LIPOSIGPTASE"/>
</dbReference>
<evidence type="ECO:0000256" key="3">
    <source>
        <dbReference type="ARBA" id="ARBA00022670"/>
    </source>
</evidence>
<dbReference type="PROSITE" id="PS00855">
    <property type="entry name" value="SPASE_II"/>
    <property type="match status" value="1"/>
</dbReference>
<evidence type="ECO:0000256" key="6">
    <source>
        <dbReference type="ARBA" id="ARBA00022801"/>
    </source>
</evidence>
<protein>
    <recommendedName>
        <fullName evidence="9">Lipoprotein signal peptidase</fullName>
        <ecNumber evidence="9">3.4.23.36</ecNumber>
    </recommendedName>
    <alternativeName>
        <fullName evidence="9">Prolipoprotein signal peptidase</fullName>
    </alternativeName>
    <alternativeName>
        <fullName evidence="9">Signal peptidase II</fullName>
        <shortName evidence="9">SPase II</shortName>
    </alternativeName>
</protein>
<proteinExistence type="inferred from homology"/>
<dbReference type="InterPro" id="IPR001872">
    <property type="entry name" value="Peptidase_A8"/>
</dbReference>
<feature type="transmembrane region" description="Helical" evidence="9">
    <location>
        <begin position="85"/>
        <end position="102"/>
    </location>
</feature>
<dbReference type="EMBL" id="QAOM01000008">
    <property type="protein sequence ID" value="PTQ84522.1"/>
    <property type="molecule type" value="Genomic_DNA"/>
</dbReference>
<dbReference type="Proteomes" id="UP000244161">
    <property type="component" value="Unassembled WGS sequence"/>
</dbReference>
<comment type="function">
    <text evidence="9 10">This protein specifically catalyzes the removal of signal peptides from prolipoproteins.</text>
</comment>
<keyword evidence="8 9" id="KW-0472">Membrane</keyword>
<comment type="pathway">
    <text evidence="9">Protein modification; lipoprotein biosynthesis (signal peptide cleavage).</text>
</comment>
<comment type="caution">
    <text evidence="12">The sequence shown here is derived from an EMBL/GenBank/DDBJ whole genome shotgun (WGS) entry which is preliminary data.</text>
</comment>
<evidence type="ECO:0000256" key="4">
    <source>
        <dbReference type="ARBA" id="ARBA00022692"/>
    </source>
</evidence>
<comment type="catalytic activity">
    <reaction evidence="9 10">
        <text>Release of signal peptides from bacterial membrane prolipoproteins. Hydrolyzes -Xaa-Yaa-Zaa-|-(S,diacylglyceryl)Cys-, in which Xaa is hydrophobic (preferably Leu), and Yaa (Ala or Ser) and Zaa (Gly or Ala) have small, neutral side chains.</text>
        <dbReference type="EC" id="3.4.23.36"/>
    </reaction>
</comment>
<keyword evidence="2 9" id="KW-1003">Cell membrane</keyword>
<dbReference type="HAMAP" id="MF_00161">
    <property type="entry name" value="LspA"/>
    <property type="match status" value="1"/>
</dbReference>
<keyword evidence="13" id="KW-1185">Reference proteome</keyword>
<dbReference type="NCBIfam" id="TIGR00077">
    <property type="entry name" value="lspA"/>
    <property type="match status" value="1"/>
</dbReference>
<evidence type="ECO:0000256" key="1">
    <source>
        <dbReference type="ARBA" id="ARBA00006139"/>
    </source>
</evidence>
<accession>A0A2T5IL18</accession>
<evidence type="ECO:0000313" key="12">
    <source>
        <dbReference type="EMBL" id="PTQ84522.1"/>
    </source>
</evidence>
<evidence type="ECO:0000256" key="9">
    <source>
        <dbReference type="HAMAP-Rule" id="MF_00161"/>
    </source>
</evidence>
<evidence type="ECO:0000256" key="5">
    <source>
        <dbReference type="ARBA" id="ARBA00022750"/>
    </source>
</evidence>
<dbReference type="OrthoDB" id="9810259at2"/>
<dbReference type="PANTHER" id="PTHR33695:SF1">
    <property type="entry name" value="LIPOPROTEIN SIGNAL PEPTIDASE"/>
    <property type="match status" value="1"/>
</dbReference>
<reference evidence="12 13" key="1">
    <citation type="submission" date="2018-04" db="EMBL/GenBank/DDBJ databases">
        <title>Genomic Encyclopedia of Archaeal and Bacterial Type Strains, Phase II (KMG-II): from individual species to whole genera.</title>
        <authorList>
            <person name="Goeker M."/>
        </authorList>
    </citation>
    <scope>NUCLEOTIDE SEQUENCE [LARGE SCALE GENOMIC DNA]</scope>
    <source>
        <strain evidence="12 13">DSM 18806</strain>
    </source>
</reference>
<sequence>MIIYYILAILLLVLDQWSKLAIVNNFALHEVKEVLPGILSLFYIQNEGAAWGIFEGRMFFFFIITVVVVGAMVYNAHKQGFDKKIVGISYAFLLSGALGNFIDRMRLGYVVDMFRLDFIDFPIFNVADVCLTIGVILMTIYILFMEEEEEKISSKNKLK</sequence>
<keyword evidence="4 9" id="KW-0812">Transmembrane</keyword>
<dbReference type="RefSeq" id="WP_086627934.1">
    <property type="nucleotide sequence ID" value="NZ_QAOM01000008.1"/>
</dbReference>
<name>A0A2T5IL18_9LACT</name>
<organism evidence="12 13">
    <name type="scientific">Trichococcus patagoniensis</name>
    <dbReference type="NCBI Taxonomy" id="382641"/>
    <lineage>
        <taxon>Bacteria</taxon>
        <taxon>Bacillati</taxon>
        <taxon>Bacillota</taxon>
        <taxon>Bacilli</taxon>
        <taxon>Lactobacillales</taxon>
        <taxon>Carnobacteriaceae</taxon>
        <taxon>Trichococcus</taxon>
    </lineage>
</organism>
<dbReference type="GO" id="GO:0006508">
    <property type="term" value="P:proteolysis"/>
    <property type="evidence" value="ECO:0007669"/>
    <property type="project" value="UniProtKB-KW"/>
</dbReference>
<feature type="active site" evidence="9">
    <location>
        <position position="128"/>
    </location>
</feature>